<dbReference type="Proteomes" id="UP001549110">
    <property type="component" value="Unassembled WGS sequence"/>
</dbReference>
<dbReference type="Pfam" id="PF08447">
    <property type="entry name" value="PAS_3"/>
    <property type="match status" value="1"/>
</dbReference>
<comment type="catalytic activity">
    <reaction evidence="1">
        <text>ATP + protein L-histidine = ADP + protein N-phospho-L-histidine.</text>
        <dbReference type="EC" id="2.7.13.3"/>
    </reaction>
</comment>
<evidence type="ECO:0000256" key="1">
    <source>
        <dbReference type="ARBA" id="ARBA00000085"/>
    </source>
</evidence>
<dbReference type="Gene3D" id="1.10.287.130">
    <property type="match status" value="1"/>
</dbReference>
<dbReference type="InterPro" id="IPR000700">
    <property type="entry name" value="PAS-assoc_C"/>
</dbReference>
<dbReference type="SUPFAM" id="SSF55785">
    <property type="entry name" value="PYP-like sensor domain (PAS domain)"/>
    <property type="match status" value="2"/>
</dbReference>
<dbReference type="SUPFAM" id="SSF55874">
    <property type="entry name" value="ATPase domain of HSP90 chaperone/DNA topoisomerase II/histidine kinase"/>
    <property type="match status" value="1"/>
</dbReference>
<dbReference type="NCBIfam" id="TIGR00229">
    <property type="entry name" value="sensory_box"/>
    <property type="match status" value="1"/>
</dbReference>
<evidence type="ECO:0000256" key="7">
    <source>
        <dbReference type="SAM" id="Phobius"/>
    </source>
</evidence>
<keyword evidence="7" id="KW-0472">Membrane</keyword>
<feature type="modified residue" description="4-aspartylphosphate" evidence="6">
    <location>
        <position position="700"/>
    </location>
</feature>
<keyword evidence="4" id="KW-0808">Transferase</keyword>
<dbReference type="Pfam" id="PF02518">
    <property type="entry name" value="HATPase_c"/>
    <property type="match status" value="1"/>
</dbReference>
<comment type="caution">
    <text evidence="12">The sequence shown here is derived from an EMBL/GenBank/DDBJ whole genome shotgun (WGS) entry which is preliminary data.</text>
</comment>
<dbReference type="InterPro" id="IPR011006">
    <property type="entry name" value="CheY-like_superfamily"/>
</dbReference>
<dbReference type="InterPro" id="IPR004358">
    <property type="entry name" value="Sig_transdc_His_kin-like_C"/>
</dbReference>
<keyword evidence="5" id="KW-0418">Kinase</keyword>
<dbReference type="InterPro" id="IPR052162">
    <property type="entry name" value="Sensor_kinase/Photoreceptor"/>
</dbReference>
<dbReference type="InterPro" id="IPR035965">
    <property type="entry name" value="PAS-like_dom_sf"/>
</dbReference>
<keyword evidence="7" id="KW-1133">Transmembrane helix</keyword>
<dbReference type="SUPFAM" id="SSF47384">
    <property type="entry name" value="Homodimeric domain of signal transducing histidine kinase"/>
    <property type="match status" value="1"/>
</dbReference>
<accession>A0ABV2EI25</accession>
<dbReference type="InterPro" id="IPR013656">
    <property type="entry name" value="PAS_4"/>
</dbReference>
<feature type="domain" description="PAS" evidence="10">
    <location>
        <begin position="244"/>
        <end position="314"/>
    </location>
</feature>
<dbReference type="EMBL" id="JBEPLU010000001">
    <property type="protein sequence ID" value="MET3526689.1"/>
    <property type="molecule type" value="Genomic_DNA"/>
</dbReference>
<dbReference type="Gene3D" id="3.30.565.10">
    <property type="entry name" value="Histidine kinase-like ATPase, C-terminal domain"/>
    <property type="match status" value="1"/>
</dbReference>
<dbReference type="InterPro" id="IPR000014">
    <property type="entry name" value="PAS"/>
</dbReference>
<keyword evidence="3 6" id="KW-0597">Phosphoprotein</keyword>
<dbReference type="SMART" id="SM00086">
    <property type="entry name" value="PAC"/>
    <property type="match status" value="1"/>
</dbReference>
<dbReference type="Gene3D" id="3.30.450.20">
    <property type="entry name" value="PAS domain"/>
    <property type="match status" value="2"/>
</dbReference>
<dbReference type="PANTHER" id="PTHR43304:SF1">
    <property type="entry name" value="PAC DOMAIN-CONTAINING PROTEIN"/>
    <property type="match status" value="1"/>
</dbReference>
<dbReference type="RefSeq" id="WP_354297439.1">
    <property type="nucleotide sequence ID" value="NZ_JBEPLU010000001.1"/>
</dbReference>
<evidence type="ECO:0000259" key="10">
    <source>
        <dbReference type="PROSITE" id="PS50112"/>
    </source>
</evidence>
<evidence type="ECO:0000256" key="5">
    <source>
        <dbReference type="ARBA" id="ARBA00022777"/>
    </source>
</evidence>
<evidence type="ECO:0000259" key="8">
    <source>
        <dbReference type="PROSITE" id="PS50109"/>
    </source>
</evidence>
<evidence type="ECO:0000259" key="9">
    <source>
        <dbReference type="PROSITE" id="PS50110"/>
    </source>
</evidence>
<dbReference type="EC" id="2.7.13.3" evidence="2"/>
<dbReference type="Gene3D" id="3.40.50.2300">
    <property type="match status" value="1"/>
</dbReference>
<proteinExistence type="predicted"/>
<dbReference type="PROSITE" id="PS50109">
    <property type="entry name" value="HIS_KIN"/>
    <property type="match status" value="1"/>
</dbReference>
<keyword evidence="7" id="KW-0812">Transmembrane</keyword>
<evidence type="ECO:0000256" key="4">
    <source>
        <dbReference type="ARBA" id="ARBA00022679"/>
    </source>
</evidence>
<dbReference type="PRINTS" id="PR00344">
    <property type="entry name" value="BCTRLSENSOR"/>
</dbReference>
<feature type="transmembrane region" description="Helical" evidence="7">
    <location>
        <begin position="53"/>
        <end position="81"/>
    </location>
</feature>
<dbReference type="SMART" id="SM00448">
    <property type="entry name" value="REC"/>
    <property type="match status" value="1"/>
</dbReference>
<reference evidence="12 13" key="1">
    <citation type="submission" date="2024-06" db="EMBL/GenBank/DDBJ databases">
        <title>Genomic Encyclopedia of Type Strains, Phase IV (KMG-IV): sequencing the most valuable type-strain genomes for metagenomic binning, comparative biology and taxonomic classification.</title>
        <authorList>
            <person name="Goeker M."/>
        </authorList>
    </citation>
    <scope>NUCLEOTIDE SEQUENCE [LARGE SCALE GENOMIC DNA]</scope>
    <source>
        <strain evidence="12 13">DSM 17809</strain>
    </source>
</reference>
<dbReference type="InterPro" id="IPR013655">
    <property type="entry name" value="PAS_fold_3"/>
</dbReference>
<dbReference type="CDD" id="cd00130">
    <property type="entry name" value="PAS"/>
    <property type="match status" value="2"/>
</dbReference>
<dbReference type="InterPro" id="IPR001789">
    <property type="entry name" value="Sig_transdc_resp-reg_receiver"/>
</dbReference>
<dbReference type="SMART" id="SM00091">
    <property type="entry name" value="PAS"/>
    <property type="match status" value="2"/>
</dbReference>
<sequence length="771" mass="82656">MMGRWAQRFATTTKRPLVAYATALGAVGAAVLLRLAAGLVIPAPPNFMLFYPAVLFATLVAGARGGLLASGLSAIAVTLLWTGLGDVTPVLMFAVTAAATVFIGRAIRLAVLRGLAAEERFAIFQHQPMDGLMVLEPIGSGGEITDFRWTYANPTAERMASAATSDLVGKRLLDVFPNQVGRDMLRRFAAVLRDGAPDEMEMRHLVDGQELYLRSSAMRADGRVTVALRDVTAQRTSENALRAGEAQIRALVDSLPQLIWSCRSDGHCDYLSPQWLAFTGLPAEQHYGDGWLDAVHPEDRDAAAEAWSQAVAGGLPYNIDYRLRRRDGVWRWVSARASAVRNDNGEVRRWFGTSSDVTEIVEAREDLETRFAERSQALERSLAERAEAEAALAQAQRLETVGRLTGGVAHDFNNLLTVVIGGLDMILQHPNNPARVTRLAEAALAAGRRGERLTRQLLAFSRRQELTLEVVRLADLIDQIDPLIRRAVGEAVALTIRCEGDVGASRLDAAQFEAALLNLVVNASDAAPSSGGHVEIALERRNVPAGAVPGAAAGDYVMVSVSDNGAGMSPETLQRAFEPFFTTKDVGKGTGLGLAQVYGFVQQVGGVATIDSSVGFGTTVSLYLPAVMAPAVIEAAPPDMDRSGLATGTRVLLVEDDAAVRAVVEGLLCDFGCQVEGAPDARTALRRLQANETFDLLISDIVMPGGMSGVELAEAAQNRDPELPILLTSGYAGDRLGQGAADLRWPLLRKPFRAEQLGAAIRDVLERRVDA</sequence>
<dbReference type="Pfam" id="PF00512">
    <property type="entry name" value="HisKA"/>
    <property type="match status" value="1"/>
</dbReference>
<dbReference type="Pfam" id="PF00072">
    <property type="entry name" value="Response_reg"/>
    <property type="match status" value="1"/>
</dbReference>
<evidence type="ECO:0000259" key="11">
    <source>
        <dbReference type="PROSITE" id="PS50113"/>
    </source>
</evidence>
<evidence type="ECO:0000313" key="13">
    <source>
        <dbReference type="Proteomes" id="UP001549110"/>
    </source>
</evidence>
<dbReference type="InterPro" id="IPR036890">
    <property type="entry name" value="HATPase_C_sf"/>
</dbReference>
<dbReference type="InterPro" id="IPR005467">
    <property type="entry name" value="His_kinase_dom"/>
</dbReference>
<keyword evidence="13" id="KW-1185">Reference proteome</keyword>
<feature type="transmembrane region" description="Helical" evidence="7">
    <location>
        <begin position="87"/>
        <end position="107"/>
    </location>
</feature>
<protein>
    <recommendedName>
        <fullName evidence="2">histidine kinase</fullName>
        <ecNumber evidence="2">2.7.13.3</ecNumber>
    </recommendedName>
</protein>
<dbReference type="InterPro" id="IPR001610">
    <property type="entry name" value="PAC"/>
</dbReference>
<organism evidence="12 13">
    <name type="scientific">Phenylobacterium koreense</name>
    <dbReference type="NCBI Taxonomy" id="266125"/>
    <lineage>
        <taxon>Bacteria</taxon>
        <taxon>Pseudomonadati</taxon>
        <taxon>Pseudomonadota</taxon>
        <taxon>Alphaproteobacteria</taxon>
        <taxon>Caulobacterales</taxon>
        <taxon>Caulobacteraceae</taxon>
        <taxon>Phenylobacterium</taxon>
    </lineage>
</organism>
<dbReference type="SMART" id="SM00387">
    <property type="entry name" value="HATPase_c"/>
    <property type="match status" value="1"/>
</dbReference>
<dbReference type="Pfam" id="PF08448">
    <property type="entry name" value="PAS_4"/>
    <property type="match status" value="1"/>
</dbReference>
<dbReference type="InterPro" id="IPR036097">
    <property type="entry name" value="HisK_dim/P_sf"/>
</dbReference>
<evidence type="ECO:0000256" key="2">
    <source>
        <dbReference type="ARBA" id="ARBA00012438"/>
    </source>
</evidence>
<dbReference type="PROSITE" id="PS50110">
    <property type="entry name" value="RESPONSE_REGULATORY"/>
    <property type="match status" value="1"/>
</dbReference>
<dbReference type="SMART" id="SM00388">
    <property type="entry name" value="HisKA"/>
    <property type="match status" value="1"/>
</dbReference>
<evidence type="ECO:0000256" key="3">
    <source>
        <dbReference type="ARBA" id="ARBA00022553"/>
    </source>
</evidence>
<dbReference type="SUPFAM" id="SSF52172">
    <property type="entry name" value="CheY-like"/>
    <property type="match status" value="1"/>
</dbReference>
<feature type="domain" description="Histidine kinase" evidence="8">
    <location>
        <begin position="407"/>
        <end position="628"/>
    </location>
</feature>
<dbReference type="PANTHER" id="PTHR43304">
    <property type="entry name" value="PHYTOCHROME-LIKE PROTEIN CPH1"/>
    <property type="match status" value="1"/>
</dbReference>
<feature type="transmembrane region" description="Helical" evidence="7">
    <location>
        <begin position="20"/>
        <end position="41"/>
    </location>
</feature>
<evidence type="ECO:0000313" key="12">
    <source>
        <dbReference type="EMBL" id="MET3526689.1"/>
    </source>
</evidence>
<dbReference type="CDD" id="cd00082">
    <property type="entry name" value="HisKA"/>
    <property type="match status" value="1"/>
</dbReference>
<gene>
    <name evidence="12" type="ORF">ABID41_001784</name>
</gene>
<evidence type="ECO:0000256" key="6">
    <source>
        <dbReference type="PROSITE-ProRule" id="PRU00169"/>
    </source>
</evidence>
<dbReference type="PROSITE" id="PS50112">
    <property type="entry name" value="PAS"/>
    <property type="match status" value="1"/>
</dbReference>
<name>A0ABV2EI25_9CAUL</name>
<dbReference type="InterPro" id="IPR003661">
    <property type="entry name" value="HisK_dim/P_dom"/>
</dbReference>
<feature type="domain" description="PAC" evidence="11">
    <location>
        <begin position="317"/>
        <end position="369"/>
    </location>
</feature>
<dbReference type="PROSITE" id="PS50113">
    <property type="entry name" value="PAC"/>
    <property type="match status" value="1"/>
</dbReference>
<dbReference type="InterPro" id="IPR003594">
    <property type="entry name" value="HATPase_dom"/>
</dbReference>
<feature type="domain" description="Response regulatory" evidence="9">
    <location>
        <begin position="650"/>
        <end position="765"/>
    </location>
</feature>